<dbReference type="InterPro" id="IPR058407">
    <property type="entry name" value="DUF8094"/>
</dbReference>
<gene>
    <name evidence="3" type="ORF">Pmi06nite_81440</name>
</gene>
<evidence type="ECO:0000259" key="2">
    <source>
        <dbReference type="Pfam" id="PF26366"/>
    </source>
</evidence>
<accession>A0A8J3XB60</accession>
<feature type="signal peptide" evidence="1">
    <location>
        <begin position="1"/>
        <end position="20"/>
    </location>
</feature>
<protein>
    <recommendedName>
        <fullName evidence="2">DUF8094 domain-containing protein</fullName>
    </recommendedName>
</protein>
<keyword evidence="1" id="KW-0732">Signal</keyword>
<dbReference type="Pfam" id="PF26366">
    <property type="entry name" value="DUF8094"/>
    <property type="match status" value="1"/>
</dbReference>
<feature type="chain" id="PRO_5035327755" description="DUF8094 domain-containing protein" evidence="1">
    <location>
        <begin position="21"/>
        <end position="326"/>
    </location>
</feature>
<dbReference type="EMBL" id="BOOO01000055">
    <property type="protein sequence ID" value="GII34702.1"/>
    <property type="molecule type" value="Genomic_DNA"/>
</dbReference>
<comment type="caution">
    <text evidence="3">The sequence shown here is derived from an EMBL/GenBank/DDBJ whole genome shotgun (WGS) entry which is preliminary data.</text>
</comment>
<evidence type="ECO:0000313" key="4">
    <source>
        <dbReference type="Proteomes" id="UP000650628"/>
    </source>
</evidence>
<proteinExistence type="predicted"/>
<reference evidence="3 4" key="1">
    <citation type="submission" date="2021-01" db="EMBL/GenBank/DDBJ databases">
        <title>Whole genome shotgun sequence of Planotetraspora mira NBRC 15435.</title>
        <authorList>
            <person name="Komaki H."/>
            <person name="Tamura T."/>
        </authorList>
    </citation>
    <scope>NUCLEOTIDE SEQUENCE [LARGE SCALE GENOMIC DNA]</scope>
    <source>
        <strain evidence="3 4">NBRC 15435</strain>
    </source>
</reference>
<name>A0A8J3XB60_9ACTN</name>
<dbReference type="AlphaFoldDB" id="A0A8J3XB60"/>
<sequence>MAPTVLRRITALSFALIVLAGCGNETFGQTPGSRGGDSDGATAVAATKADAEGAFATLTELREAWKGHDCAKVTSLTTWAEGALAGHACEAAKDGGTGLDLGEYGDVEYLLPGAGAGDDEGGAWFVALAHDPDPTFFVFVQAEGRWRLGAGPIPVLHKTPKFDVDSKSADENPEIAVQARLVPTRYVAFLTDPAGVSGVKFPSGDRMRDLLPELLQAPAKVRPDRLSVDVQLEGQAYALVLADGGALVFHALRVVYAQRPGSGRSSLAHPRYGDADVRAYTGKRDPAAITGTELVMLATEVSKDNEMTTVAMRRSLADITPDATAE</sequence>
<keyword evidence="4" id="KW-1185">Reference proteome</keyword>
<evidence type="ECO:0000313" key="3">
    <source>
        <dbReference type="EMBL" id="GII34702.1"/>
    </source>
</evidence>
<organism evidence="3 4">
    <name type="scientific">Planotetraspora mira</name>
    <dbReference type="NCBI Taxonomy" id="58121"/>
    <lineage>
        <taxon>Bacteria</taxon>
        <taxon>Bacillati</taxon>
        <taxon>Actinomycetota</taxon>
        <taxon>Actinomycetes</taxon>
        <taxon>Streptosporangiales</taxon>
        <taxon>Streptosporangiaceae</taxon>
        <taxon>Planotetraspora</taxon>
    </lineage>
</organism>
<dbReference type="PROSITE" id="PS51257">
    <property type="entry name" value="PROKAR_LIPOPROTEIN"/>
    <property type="match status" value="1"/>
</dbReference>
<evidence type="ECO:0000256" key="1">
    <source>
        <dbReference type="SAM" id="SignalP"/>
    </source>
</evidence>
<dbReference type="Proteomes" id="UP000650628">
    <property type="component" value="Unassembled WGS sequence"/>
</dbReference>
<feature type="domain" description="DUF8094" evidence="2">
    <location>
        <begin position="104"/>
        <end position="306"/>
    </location>
</feature>